<sequence>MSCSGACAGWSAMAAGRRPSKRLSGEMWRRVAQRWAALSRERLVQRQAEELKDVQLPAQAPAEMQRRLALVEPVLMAQLRGEEIEGDRVLERNVGCHARTVPRRGAPVGECRRVQRGRRLSGPGAPRGDSTVLDVQVLPELEAERLALGGSCCSGGQQCESLDGIGVAVHAEAMQFGGVLVGEAGSGPEVVRETCDTQASVLLGAPGAWPSDAAEVEFGGAEVLGAGDRGGAGPAPGTWHAASPFAEAKAFAAGFAAGWSCAERDAALAERVGAASQTVEESAMLVRPCGLPGGMSAIGSQVVAVDVNSDAEGVVDGGVASDDERLLFADAEAGTACSAVTQPLLGAAAAAHLKAHPAALFSRSRGLHEAGQVLQAPGAVVHDEAGAALAVGSSLKRYQEESQGIAIKMDIVGGLDVGAQLGGLANESQREDSEAPVAQQEVEEASIDDDGNRVKQGARWAVSRDQSYWTSSSGARLATASACPSAGRRLRWRRWSPEPAPPSTRCRLSCSLPPSTRQRMGVLKPAADYLAELEHGARERRLSPLGVEEIESLSLAGEAAIRGAIEAAGETGFFDEMGHAAAAEALLDAPGAPAGAADSPRQPRARAGAMGPRRRGLLRRSVAALELVHLAEWPWRPRMASVSGPRSPAEAGGARVAARLSEGAAALGHRRARRLRRMRTAARPRLVCWWRTRAVHARWEVADGGIAARVARGATTSCPAGRFFLSIGSKRKNAPAAMGVDRLIANTGGRSPPSG</sequence>
<feature type="region of interest" description="Disordered" evidence="1">
    <location>
        <begin position="425"/>
        <end position="454"/>
    </location>
</feature>
<evidence type="ECO:0000256" key="1">
    <source>
        <dbReference type="SAM" id="MobiDB-lite"/>
    </source>
</evidence>
<evidence type="ECO:0000313" key="2">
    <source>
        <dbReference type="EMBL" id="CAK0891232.1"/>
    </source>
</evidence>
<accession>A0ABN9X103</accession>
<comment type="caution">
    <text evidence="2">The sequence shown here is derived from an EMBL/GenBank/DDBJ whole genome shotgun (WGS) entry which is preliminary data.</text>
</comment>
<dbReference type="EMBL" id="CAUYUJ010019446">
    <property type="protein sequence ID" value="CAK0891232.1"/>
    <property type="molecule type" value="Genomic_DNA"/>
</dbReference>
<keyword evidence="3" id="KW-1185">Reference proteome</keyword>
<evidence type="ECO:0000313" key="3">
    <source>
        <dbReference type="Proteomes" id="UP001189429"/>
    </source>
</evidence>
<protein>
    <submittedName>
        <fullName evidence="2">Uncharacterized protein</fullName>
    </submittedName>
</protein>
<reference evidence="2" key="1">
    <citation type="submission" date="2023-10" db="EMBL/GenBank/DDBJ databases">
        <authorList>
            <person name="Chen Y."/>
            <person name="Shah S."/>
            <person name="Dougan E. K."/>
            <person name="Thang M."/>
            <person name="Chan C."/>
        </authorList>
    </citation>
    <scope>NUCLEOTIDE SEQUENCE [LARGE SCALE GENOMIC DNA]</scope>
</reference>
<dbReference type="Proteomes" id="UP001189429">
    <property type="component" value="Unassembled WGS sequence"/>
</dbReference>
<proteinExistence type="predicted"/>
<gene>
    <name evidence="2" type="ORF">PCOR1329_LOCUS71228</name>
</gene>
<feature type="region of interest" description="Disordered" evidence="1">
    <location>
        <begin position="591"/>
        <end position="612"/>
    </location>
</feature>
<name>A0ABN9X103_9DINO</name>
<feature type="compositionally biased region" description="Low complexity" evidence="1">
    <location>
        <begin position="591"/>
        <end position="611"/>
    </location>
</feature>
<organism evidence="2 3">
    <name type="scientific">Prorocentrum cordatum</name>
    <dbReference type="NCBI Taxonomy" id="2364126"/>
    <lineage>
        <taxon>Eukaryota</taxon>
        <taxon>Sar</taxon>
        <taxon>Alveolata</taxon>
        <taxon>Dinophyceae</taxon>
        <taxon>Prorocentrales</taxon>
        <taxon>Prorocentraceae</taxon>
        <taxon>Prorocentrum</taxon>
    </lineage>
</organism>